<dbReference type="EMBL" id="SOZI01000141">
    <property type="protein sequence ID" value="TNY18384.1"/>
    <property type="molecule type" value="Genomic_DNA"/>
</dbReference>
<evidence type="ECO:0000256" key="1">
    <source>
        <dbReference type="SAM" id="MobiDB-lite"/>
    </source>
</evidence>
<comment type="caution">
    <text evidence="2">The sequence shown here is derived from an EMBL/GenBank/DDBJ whole genome shotgun (WGS) entry which is preliminary data.</text>
</comment>
<dbReference type="AlphaFoldDB" id="A0A5C5FR27"/>
<evidence type="ECO:0000313" key="2">
    <source>
        <dbReference type="EMBL" id="TNY18384.1"/>
    </source>
</evidence>
<sequence>MPLLVARRRRRRRRSHPPPTAVPIPVLSRCSRVHTRVIATVPRSAAELAGGSTEGRKGLAEPRADCDLQIRKSATLSDLDEVALSRFSSSRGSSLCAALLVALSSELNIRNQRCCGVKHPQSLRAQASNPASPRPAQDLAANILLRFKGRDERLSQTRPRSADPRAVARARGPS</sequence>
<feature type="region of interest" description="Disordered" evidence="1">
    <location>
        <begin position="150"/>
        <end position="174"/>
    </location>
</feature>
<feature type="compositionally biased region" description="Basic and acidic residues" evidence="1">
    <location>
        <begin position="150"/>
        <end position="163"/>
    </location>
</feature>
<evidence type="ECO:0000313" key="3">
    <source>
        <dbReference type="Proteomes" id="UP000311382"/>
    </source>
</evidence>
<dbReference type="Proteomes" id="UP000311382">
    <property type="component" value="Unassembled WGS sequence"/>
</dbReference>
<reference evidence="2 3" key="1">
    <citation type="submission" date="2019-03" db="EMBL/GenBank/DDBJ databases">
        <title>Rhodosporidium diobovatum UCD-FST 08-225 genome sequencing, assembly, and annotation.</title>
        <authorList>
            <person name="Fakankun I.U."/>
            <person name="Fristensky B."/>
            <person name="Levin D.B."/>
        </authorList>
    </citation>
    <scope>NUCLEOTIDE SEQUENCE [LARGE SCALE GENOMIC DNA]</scope>
    <source>
        <strain evidence="2 3">UCD-FST 08-225</strain>
    </source>
</reference>
<feature type="region of interest" description="Disordered" evidence="1">
    <location>
        <begin position="1"/>
        <end position="22"/>
    </location>
</feature>
<organism evidence="2 3">
    <name type="scientific">Rhodotorula diobovata</name>
    <dbReference type="NCBI Taxonomy" id="5288"/>
    <lineage>
        <taxon>Eukaryota</taxon>
        <taxon>Fungi</taxon>
        <taxon>Dikarya</taxon>
        <taxon>Basidiomycota</taxon>
        <taxon>Pucciniomycotina</taxon>
        <taxon>Microbotryomycetes</taxon>
        <taxon>Sporidiobolales</taxon>
        <taxon>Sporidiobolaceae</taxon>
        <taxon>Rhodotorula</taxon>
    </lineage>
</organism>
<feature type="compositionally biased region" description="Basic residues" evidence="1">
    <location>
        <begin position="1"/>
        <end position="16"/>
    </location>
</feature>
<accession>A0A5C5FR27</accession>
<name>A0A5C5FR27_9BASI</name>
<protein>
    <submittedName>
        <fullName evidence="2">Uncharacterized protein</fullName>
    </submittedName>
</protein>
<keyword evidence="3" id="KW-1185">Reference proteome</keyword>
<gene>
    <name evidence="2" type="ORF">DMC30DRAFT_59255</name>
</gene>
<proteinExistence type="predicted"/>